<keyword evidence="9" id="KW-0235">DNA replication</keyword>
<evidence type="ECO:0000256" key="23">
    <source>
        <dbReference type="SAM" id="MobiDB-lite"/>
    </source>
</evidence>
<comment type="cofactor">
    <cofactor evidence="1">
        <name>Mn(2+)</name>
        <dbReference type="ChEBI" id="CHEBI:29035"/>
    </cofactor>
</comment>
<protein>
    <recommendedName>
        <fullName evidence="5">Replication-associated protein</fullName>
    </recommendedName>
    <alternativeName>
        <fullName evidence="20">ATP-dependent helicase Rep</fullName>
    </alternativeName>
    <alternativeName>
        <fullName evidence="21">RepP</fullName>
    </alternativeName>
</protein>
<evidence type="ECO:0000256" key="3">
    <source>
        <dbReference type="ARBA" id="ARBA00004147"/>
    </source>
</evidence>
<dbReference type="GO" id="GO:0003677">
    <property type="term" value="F:DNA binding"/>
    <property type="evidence" value="ECO:0007669"/>
    <property type="project" value="UniProtKB-KW"/>
</dbReference>
<keyword evidence="8" id="KW-0548">Nucleotidyltransferase</keyword>
<evidence type="ECO:0000256" key="7">
    <source>
        <dbReference type="ARBA" id="ARBA00022679"/>
    </source>
</evidence>
<evidence type="ECO:0000256" key="9">
    <source>
        <dbReference type="ARBA" id="ARBA00022705"/>
    </source>
</evidence>
<name>A0AAE7C189_9VIRU</name>
<accession>A0AAE7C189</accession>
<evidence type="ECO:0000256" key="2">
    <source>
        <dbReference type="ARBA" id="ARBA00001946"/>
    </source>
</evidence>
<keyword evidence="6" id="KW-1048">Host nucleus</keyword>
<comment type="cofactor">
    <cofactor evidence="2">
        <name>Mg(2+)</name>
        <dbReference type="ChEBI" id="CHEBI:18420"/>
    </cofactor>
</comment>
<keyword evidence="17" id="KW-0190">Covalent protein-DNA linkage</keyword>
<evidence type="ECO:0000256" key="11">
    <source>
        <dbReference type="ARBA" id="ARBA00022723"/>
    </source>
</evidence>
<dbReference type="GO" id="GO:0016779">
    <property type="term" value="F:nucleotidyltransferase activity"/>
    <property type="evidence" value="ECO:0007669"/>
    <property type="project" value="UniProtKB-KW"/>
</dbReference>
<dbReference type="GO" id="GO:0042025">
    <property type="term" value="C:host cell nucleus"/>
    <property type="evidence" value="ECO:0007669"/>
    <property type="project" value="UniProtKB-SubCell"/>
</dbReference>
<evidence type="ECO:0000256" key="5">
    <source>
        <dbReference type="ARBA" id="ARBA00014531"/>
    </source>
</evidence>
<evidence type="ECO:0000256" key="18">
    <source>
        <dbReference type="ARBA" id="ARBA00023125"/>
    </source>
</evidence>
<dbReference type="InterPro" id="IPR027417">
    <property type="entry name" value="P-loop_NTPase"/>
</dbReference>
<keyword evidence="13" id="KW-0255">Endonuclease</keyword>
<dbReference type="Gene3D" id="3.40.1310.20">
    <property type="match status" value="1"/>
</dbReference>
<evidence type="ECO:0000256" key="17">
    <source>
        <dbReference type="ARBA" id="ARBA00023124"/>
    </source>
</evidence>
<evidence type="ECO:0000256" key="12">
    <source>
        <dbReference type="ARBA" id="ARBA00022741"/>
    </source>
</evidence>
<dbReference type="Pfam" id="PF00910">
    <property type="entry name" value="RNA_helicase"/>
    <property type="match status" value="1"/>
</dbReference>
<evidence type="ECO:0000256" key="22">
    <source>
        <dbReference type="ARBA" id="ARBA00049360"/>
    </source>
</evidence>
<sequence length="300" mass="34396">MPSGAKCWCGTLQLDDITFDGQLYLQNLLDSKIITYGVGQVEQGSHIHFQFYIQMEKRHILTWLKSHVDAHAHWETARGSPSQNRDYCTKEDTRVSGPWEVGQPTGQGRRTDLESAAQMIDDGATMKEVAQFFPAMYVRYHRGLKAYDSIIHSGEPRDLIDEGPEVWVFWGDTGTGKSYRAYTTWPDAYRKTTSDKWWDGYKGQETVIFDDFKGSSMRLHDFQLVIDRYPHDVEVKGGFVPLSAKRYVFTSNKHPSEWYSETADPHGSVMRRINEFCVNHGRLIHMLGEWGRSEGRSVGG</sequence>
<dbReference type="EMBL" id="MK738138">
    <property type="protein sequence ID" value="QIK03928.1"/>
    <property type="molecule type" value="Genomic_DNA"/>
</dbReference>
<keyword evidence="12" id="KW-0547">Nucleotide-binding</keyword>
<organism evidence="25 26">
    <name type="scientific">Northern red-backed vole stool-associated circular virus 11</name>
    <dbReference type="NCBI Taxonomy" id="2714164"/>
    <lineage>
        <taxon>Viruses</taxon>
        <taxon>Monodnaviria</taxon>
        <taxon>Shotokuvirae</taxon>
        <taxon>Cressdnaviricota</taxon>
        <taxon>Arfiviricetes</taxon>
        <taxon>Cirlivirales</taxon>
        <taxon>Vilyaviridae</taxon>
        <taxon>Ringilvirus</taxon>
        <taxon>Ringilvirus tuor</taxon>
    </lineage>
</organism>
<evidence type="ECO:0000256" key="1">
    <source>
        <dbReference type="ARBA" id="ARBA00001936"/>
    </source>
</evidence>
<keyword evidence="7" id="KW-0808">Transferase</keyword>
<evidence type="ECO:0000256" key="13">
    <source>
        <dbReference type="ARBA" id="ARBA00022759"/>
    </source>
</evidence>
<dbReference type="GO" id="GO:0046872">
    <property type="term" value="F:metal ion binding"/>
    <property type="evidence" value="ECO:0007669"/>
    <property type="project" value="UniProtKB-KW"/>
</dbReference>
<dbReference type="InterPro" id="IPR049912">
    <property type="entry name" value="CRESS_DNA_REP"/>
</dbReference>
<evidence type="ECO:0000256" key="20">
    <source>
        <dbReference type="ARBA" id="ARBA00030754"/>
    </source>
</evidence>
<proteinExistence type="inferred from homology"/>
<dbReference type="SUPFAM" id="SSF52540">
    <property type="entry name" value="P-loop containing nucleoside triphosphate hydrolases"/>
    <property type="match status" value="1"/>
</dbReference>
<dbReference type="GO" id="GO:0006260">
    <property type="term" value="P:DNA replication"/>
    <property type="evidence" value="ECO:0007669"/>
    <property type="project" value="UniProtKB-KW"/>
</dbReference>
<evidence type="ECO:0000256" key="10">
    <source>
        <dbReference type="ARBA" id="ARBA00022722"/>
    </source>
</evidence>
<keyword evidence="10" id="KW-0540">Nuclease</keyword>
<dbReference type="Proteomes" id="UP000832038">
    <property type="component" value="Segment"/>
</dbReference>
<evidence type="ECO:0000313" key="25">
    <source>
        <dbReference type="EMBL" id="QIK03928.1"/>
    </source>
</evidence>
<evidence type="ECO:0000256" key="4">
    <source>
        <dbReference type="ARBA" id="ARBA00008545"/>
    </source>
</evidence>
<comment type="similarity">
    <text evidence="4">Belongs to the nanoviruses/circoviruses replication-associated protein family.</text>
</comment>
<dbReference type="PROSITE" id="PS52020">
    <property type="entry name" value="CRESS_DNA_REP"/>
    <property type="match status" value="1"/>
</dbReference>
<dbReference type="GO" id="GO:0016787">
    <property type="term" value="F:hydrolase activity"/>
    <property type="evidence" value="ECO:0007669"/>
    <property type="project" value="UniProtKB-KW"/>
</dbReference>
<keyword evidence="15" id="KW-0347">Helicase</keyword>
<evidence type="ECO:0000256" key="8">
    <source>
        <dbReference type="ARBA" id="ARBA00022695"/>
    </source>
</evidence>
<comment type="subcellular location">
    <subcellularLocation>
        <location evidence="3">Host nucleus</location>
    </subcellularLocation>
</comment>
<evidence type="ECO:0000256" key="19">
    <source>
        <dbReference type="ARBA" id="ARBA00023268"/>
    </source>
</evidence>
<dbReference type="KEGG" id="vg:80538375"/>
<dbReference type="InterPro" id="IPR000605">
    <property type="entry name" value="Helicase_SF3_ssDNA/RNA_vir"/>
</dbReference>
<dbReference type="GO" id="GO:0003724">
    <property type="term" value="F:RNA helicase activity"/>
    <property type="evidence" value="ECO:0007669"/>
    <property type="project" value="InterPro"/>
</dbReference>
<evidence type="ECO:0000256" key="15">
    <source>
        <dbReference type="ARBA" id="ARBA00022806"/>
    </source>
</evidence>
<keyword evidence="26" id="KW-1185">Reference proteome</keyword>
<keyword evidence="18" id="KW-0238">DNA-binding</keyword>
<reference evidence="25" key="1">
    <citation type="submission" date="2019-04" db="EMBL/GenBank/DDBJ databases">
        <title>The virome of wild rodents.</title>
        <authorList>
            <person name="Babkin I.V."/>
            <person name="Tikunov A."/>
            <person name="Tikunova N.V."/>
        </authorList>
    </citation>
    <scope>NUCLEOTIDE SEQUENCE</scope>
    <source>
        <strain evidence="25">MR-11</strain>
    </source>
</reference>
<comment type="catalytic activity">
    <reaction evidence="22">
        <text>ATP + H2O = ADP + phosphate + H(+)</text>
        <dbReference type="Rhea" id="RHEA:13065"/>
        <dbReference type="ChEBI" id="CHEBI:15377"/>
        <dbReference type="ChEBI" id="CHEBI:15378"/>
        <dbReference type="ChEBI" id="CHEBI:30616"/>
        <dbReference type="ChEBI" id="CHEBI:43474"/>
        <dbReference type="ChEBI" id="CHEBI:456216"/>
    </reaction>
</comment>
<evidence type="ECO:0000256" key="14">
    <source>
        <dbReference type="ARBA" id="ARBA00022801"/>
    </source>
</evidence>
<feature type="domain" description="CRESS-DNA virus Rep endonuclease" evidence="24">
    <location>
        <begin position="2"/>
        <end position="104"/>
    </location>
</feature>
<keyword evidence="16" id="KW-0067">ATP-binding</keyword>
<keyword evidence="19" id="KW-0511">Multifunctional enzyme</keyword>
<evidence type="ECO:0000313" key="26">
    <source>
        <dbReference type="Proteomes" id="UP000832038"/>
    </source>
</evidence>
<evidence type="ECO:0000256" key="16">
    <source>
        <dbReference type="ARBA" id="ARBA00022840"/>
    </source>
</evidence>
<evidence type="ECO:0000256" key="21">
    <source>
        <dbReference type="ARBA" id="ARBA00032243"/>
    </source>
</evidence>
<dbReference type="Pfam" id="PF02407">
    <property type="entry name" value="Viral_Rep"/>
    <property type="match status" value="1"/>
</dbReference>
<keyword evidence="11" id="KW-0479">Metal-binding</keyword>
<dbReference type="GO" id="GO:0004519">
    <property type="term" value="F:endonuclease activity"/>
    <property type="evidence" value="ECO:0007669"/>
    <property type="project" value="UniProtKB-KW"/>
</dbReference>
<keyword evidence="14" id="KW-0378">Hydrolase</keyword>
<dbReference type="GO" id="GO:0003723">
    <property type="term" value="F:RNA binding"/>
    <property type="evidence" value="ECO:0007669"/>
    <property type="project" value="InterPro"/>
</dbReference>
<dbReference type="RefSeq" id="YP_010799932.1">
    <property type="nucleotide sequence ID" value="NC_076706.1"/>
</dbReference>
<dbReference type="GO" id="GO:0005524">
    <property type="term" value="F:ATP binding"/>
    <property type="evidence" value="ECO:0007669"/>
    <property type="project" value="UniProtKB-KW"/>
</dbReference>
<evidence type="ECO:0000256" key="6">
    <source>
        <dbReference type="ARBA" id="ARBA00022562"/>
    </source>
</evidence>
<feature type="region of interest" description="Disordered" evidence="23">
    <location>
        <begin position="76"/>
        <end position="110"/>
    </location>
</feature>
<dbReference type="GeneID" id="80538375"/>
<evidence type="ECO:0000259" key="24">
    <source>
        <dbReference type="PROSITE" id="PS52020"/>
    </source>
</evidence>